<comment type="caution">
    <text evidence="4">The sequence shown here is derived from an EMBL/GenBank/DDBJ whole genome shotgun (WGS) entry which is preliminary data.</text>
</comment>
<gene>
    <name evidence="4" type="ORF">DSL64_17950</name>
</gene>
<proteinExistence type="inferred from homology"/>
<organism evidence="4 5">
    <name type="scientific">Dyadobacter luteus</name>
    <dbReference type="NCBI Taxonomy" id="2259619"/>
    <lineage>
        <taxon>Bacteria</taxon>
        <taxon>Pseudomonadati</taxon>
        <taxon>Bacteroidota</taxon>
        <taxon>Cytophagia</taxon>
        <taxon>Cytophagales</taxon>
        <taxon>Spirosomataceae</taxon>
        <taxon>Dyadobacter</taxon>
    </lineage>
</organism>
<evidence type="ECO:0000313" key="4">
    <source>
        <dbReference type="EMBL" id="REA59529.1"/>
    </source>
</evidence>
<feature type="binding site" evidence="3">
    <location>
        <position position="142"/>
    </location>
    <ligand>
        <name>a divalent metal cation</name>
        <dbReference type="ChEBI" id="CHEBI:60240"/>
    </ligand>
</feature>
<dbReference type="Pfam" id="PF05163">
    <property type="entry name" value="DinB"/>
    <property type="match status" value="1"/>
</dbReference>
<dbReference type="OrthoDB" id="9799598at2"/>
<evidence type="ECO:0000256" key="3">
    <source>
        <dbReference type="PIRSR" id="PIRSR607837-1"/>
    </source>
</evidence>
<dbReference type="RefSeq" id="WP_115832302.1">
    <property type="nucleotide sequence ID" value="NZ_QNUL01000015.1"/>
</dbReference>
<evidence type="ECO:0000256" key="2">
    <source>
        <dbReference type="ARBA" id="ARBA00022723"/>
    </source>
</evidence>
<dbReference type="EMBL" id="QNUL01000015">
    <property type="protein sequence ID" value="REA59529.1"/>
    <property type="molecule type" value="Genomic_DNA"/>
</dbReference>
<dbReference type="InterPro" id="IPR034660">
    <property type="entry name" value="DinB/YfiT-like"/>
</dbReference>
<feature type="binding site" evidence="3">
    <location>
        <position position="146"/>
    </location>
    <ligand>
        <name>a divalent metal cation</name>
        <dbReference type="ChEBI" id="CHEBI:60240"/>
    </ligand>
</feature>
<comment type="similarity">
    <text evidence="1">Belongs to the DinB family.</text>
</comment>
<keyword evidence="5" id="KW-1185">Reference proteome</keyword>
<dbReference type="Proteomes" id="UP000256373">
    <property type="component" value="Unassembled WGS sequence"/>
</dbReference>
<keyword evidence="2 3" id="KW-0479">Metal-binding</keyword>
<dbReference type="InterPro" id="IPR007837">
    <property type="entry name" value="DinB"/>
</dbReference>
<dbReference type="Gene3D" id="1.20.120.450">
    <property type="entry name" value="dinb family like domain"/>
    <property type="match status" value="1"/>
</dbReference>
<sequence>MLETIKDALWQQFGASLQMIENAINLWPETLWDTDKKFFYTVYHTLILTDYYLTIPSPSEFVSTLPFTFMDKEDIPTGVLGDMVPDRIYTKSETIDYLQDITAKCHSAIHNLTDQLISERWIEEGGEMDYSVLEILIYNMRHVQHHAGQVNMLLRQTTNRSSGWVFRAEEE</sequence>
<evidence type="ECO:0000256" key="1">
    <source>
        <dbReference type="ARBA" id="ARBA00008635"/>
    </source>
</evidence>
<protein>
    <submittedName>
        <fullName evidence="4">DinB family protein</fullName>
    </submittedName>
</protein>
<evidence type="ECO:0000313" key="5">
    <source>
        <dbReference type="Proteomes" id="UP000256373"/>
    </source>
</evidence>
<reference evidence="4 5" key="1">
    <citation type="submission" date="2018-07" db="EMBL/GenBank/DDBJ databases">
        <title>Dyadobacter roseus sp. nov., isolated from rose rhizosphere soil.</title>
        <authorList>
            <person name="Chen L."/>
        </authorList>
    </citation>
    <scope>NUCLEOTIDE SEQUENCE [LARGE SCALE GENOMIC DNA]</scope>
    <source>
        <strain evidence="4 5">RS19</strain>
    </source>
</reference>
<dbReference type="SUPFAM" id="SSF109854">
    <property type="entry name" value="DinB/YfiT-like putative metalloenzymes"/>
    <property type="match status" value="1"/>
</dbReference>
<dbReference type="GO" id="GO:0046872">
    <property type="term" value="F:metal ion binding"/>
    <property type="evidence" value="ECO:0007669"/>
    <property type="project" value="UniProtKB-KW"/>
</dbReference>
<accession>A0A3D8Y8J5</accession>
<dbReference type="AlphaFoldDB" id="A0A3D8Y8J5"/>
<name>A0A3D8Y8J5_9BACT</name>